<dbReference type="PANTHER" id="PTHR42698">
    <property type="entry name" value="GTPASE ERA"/>
    <property type="match status" value="1"/>
</dbReference>
<dbReference type="GO" id="GO:0005829">
    <property type="term" value="C:cytosol"/>
    <property type="evidence" value="ECO:0007669"/>
    <property type="project" value="TreeGrafter"/>
</dbReference>
<dbReference type="PANTHER" id="PTHR42698:SF1">
    <property type="entry name" value="GTPASE ERA, MITOCHONDRIAL"/>
    <property type="match status" value="1"/>
</dbReference>
<dbReference type="Pfam" id="PF01926">
    <property type="entry name" value="MMR_HSR1"/>
    <property type="match status" value="1"/>
</dbReference>
<feature type="region of interest" description="G4" evidence="7">
    <location>
        <begin position="184"/>
        <end position="187"/>
    </location>
</feature>
<dbReference type="InterPro" id="IPR027417">
    <property type="entry name" value="P-loop_NTPase"/>
</dbReference>
<dbReference type="InterPro" id="IPR030388">
    <property type="entry name" value="G_ERA_dom"/>
</dbReference>
<dbReference type="GO" id="GO:0000028">
    <property type="term" value="P:ribosomal small subunit assembly"/>
    <property type="evidence" value="ECO:0007669"/>
    <property type="project" value="TreeGrafter"/>
</dbReference>
<dbReference type="InterPro" id="IPR006073">
    <property type="entry name" value="GTP-bd"/>
</dbReference>
<dbReference type="GO" id="GO:0003924">
    <property type="term" value="F:GTPase activity"/>
    <property type="evidence" value="ECO:0007669"/>
    <property type="project" value="UniProtKB-UniRule"/>
</dbReference>
<feature type="region of interest" description="G5" evidence="7">
    <location>
        <begin position="213"/>
        <end position="215"/>
    </location>
</feature>
<proteinExistence type="inferred from homology"/>
<dbReference type="eggNOG" id="COG1159">
    <property type="taxonomic scope" value="Bacteria"/>
</dbReference>
<comment type="similarity">
    <text evidence="1 6 7 8">Belongs to the TRAFAC class TrmE-Era-EngA-EngB-Septin-like GTPase superfamily. Era GTPase family.</text>
</comment>
<feature type="compositionally biased region" description="Basic and acidic residues" evidence="9">
    <location>
        <begin position="1"/>
        <end position="11"/>
    </location>
</feature>
<feature type="region of interest" description="G1" evidence="7">
    <location>
        <begin position="75"/>
        <end position="82"/>
    </location>
</feature>
<feature type="region of interest" description="G3" evidence="7">
    <location>
        <begin position="122"/>
        <end position="125"/>
    </location>
</feature>
<dbReference type="CDD" id="cd22534">
    <property type="entry name" value="KH-II_Era"/>
    <property type="match status" value="1"/>
</dbReference>
<dbReference type="CDD" id="cd04163">
    <property type="entry name" value="Era"/>
    <property type="match status" value="1"/>
</dbReference>
<feature type="compositionally biased region" description="Acidic residues" evidence="9">
    <location>
        <begin position="16"/>
        <end position="33"/>
    </location>
</feature>
<dbReference type="PATRIC" id="fig|435830.3.peg.279"/>
<feature type="region of interest" description="G2" evidence="7">
    <location>
        <begin position="101"/>
        <end position="105"/>
    </location>
</feature>
<dbReference type="PROSITE" id="PS51713">
    <property type="entry name" value="G_ERA"/>
    <property type="match status" value="1"/>
</dbReference>
<evidence type="ECO:0000259" key="10">
    <source>
        <dbReference type="PROSITE" id="PS50823"/>
    </source>
</evidence>
<evidence type="ECO:0000256" key="6">
    <source>
        <dbReference type="HAMAP-Rule" id="MF_00367"/>
    </source>
</evidence>
<dbReference type="PROSITE" id="PS50823">
    <property type="entry name" value="KH_TYPE_2"/>
    <property type="match status" value="1"/>
</dbReference>
<dbReference type="InterPro" id="IPR005662">
    <property type="entry name" value="GTPase_Era-like"/>
</dbReference>
<evidence type="ECO:0000256" key="9">
    <source>
        <dbReference type="SAM" id="MobiDB-lite"/>
    </source>
</evidence>
<evidence type="ECO:0000256" key="5">
    <source>
        <dbReference type="ARBA" id="ARBA00023134"/>
    </source>
</evidence>
<dbReference type="InterPro" id="IPR005225">
    <property type="entry name" value="Small_GTP-bd"/>
</dbReference>
<dbReference type="SUPFAM" id="SSF54814">
    <property type="entry name" value="Prokaryotic type KH domain (KH-domain type II)"/>
    <property type="match status" value="1"/>
</dbReference>
<dbReference type="GO" id="GO:0005886">
    <property type="term" value="C:plasma membrane"/>
    <property type="evidence" value="ECO:0007669"/>
    <property type="project" value="UniProtKB-SubCell"/>
</dbReference>
<evidence type="ECO:0000256" key="1">
    <source>
        <dbReference type="ARBA" id="ARBA00007921"/>
    </source>
</evidence>
<evidence type="ECO:0000256" key="3">
    <source>
        <dbReference type="ARBA" id="ARBA00022741"/>
    </source>
</evidence>
<feature type="binding site" evidence="6">
    <location>
        <begin position="184"/>
        <end position="187"/>
    </location>
    <ligand>
        <name>GTP</name>
        <dbReference type="ChEBI" id="CHEBI:37565"/>
    </ligand>
</feature>
<feature type="binding site" evidence="6">
    <location>
        <begin position="122"/>
        <end position="126"/>
    </location>
    <ligand>
        <name>GTP</name>
        <dbReference type="ChEBI" id="CHEBI:37565"/>
    </ligand>
</feature>
<keyword evidence="5 6" id="KW-0342">GTP-binding</keyword>
<reference evidence="12 13" key="1">
    <citation type="submission" date="2011-10" db="EMBL/GenBank/DDBJ databases">
        <title>The Genome Sequence of Actinomyces graevenitzii C83.</title>
        <authorList>
            <consortium name="The Broad Institute Genome Sequencing Platform"/>
            <consortium name="The Broad Institute Genome Sequencing Center for Infectious Disease"/>
            <person name="Earl A."/>
            <person name="Ward D."/>
            <person name="Feldgarden M."/>
            <person name="Gevers D."/>
            <person name="Sibley C.D."/>
            <person name="Field T.R."/>
            <person name="Grinwis M."/>
            <person name="Eshaghurshan C.S."/>
            <person name="Surette M.G."/>
            <person name="Young S.K."/>
            <person name="Zeng Q."/>
            <person name="Gargeya S."/>
            <person name="Fitzgerald M."/>
            <person name="Haas B."/>
            <person name="Abouelleil A."/>
            <person name="Alvarado L."/>
            <person name="Arachchi H.M."/>
            <person name="Berlin A."/>
            <person name="Brown A."/>
            <person name="Chapman S.B."/>
            <person name="Chen Z."/>
            <person name="Dunbar C."/>
            <person name="Freedman E."/>
            <person name="Gearin G."/>
            <person name="Goldberg J."/>
            <person name="Griggs A."/>
            <person name="Gujja S."/>
            <person name="Heiman D."/>
            <person name="Howarth C."/>
            <person name="Larson L."/>
            <person name="Lui A."/>
            <person name="MacDonald P.J.P."/>
            <person name="Montmayeur A."/>
            <person name="Murphy C."/>
            <person name="Neiman D."/>
            <person name="Pearson M."/>
            <person name="Priest M."/>
            <person name="Roberts A."/>
            <person name="Saif S."/>
            <person name="Shea T."/>
            <person name="Shenoy N."/>
            <person name="Sisk P."/>
            <person name="Stolte C."/>
            <person name="Sykes S."/>
            <person name="Wortman J."/>
            <person name="Nusbaum C."/>
            <person name="Birren B."/>
        </authorList>
    </citation>
    <scope>NUCLEOTIDE SEQUENCE [LARGE SCALE GENOMIC DNA]</scope>
    <source>
        <strain evidence="12 13">C83</strain>
    </source>
</reference>
<dbReference type="AlphaFoldDB" id="G9PD10"/>
<comment type="subunit">
    <text evidence="6">Monomer.</text>
</comment>
<dbReference type="GO" id="GO:0070181">
    <property type="term" value="F:small ribosomal subunit rRNA binding"/>
    <property type="evidence" value="ECO:0007669"/>
    <property type="project" value="UniProtKB-UniRule"/>
</dbReference>
<dbReference type="Gene3D" id="3.30.300.20">
    <property type="match status" value="1"/>
</dbReference>
<dbReference type="RefSeq" id="WP_005984823.1">
    <property type="nucleotide sequence ID" value="NZ_JH470338.1"/>
</dbReference>
<comment type="function">
    <text evidence="6">An essential GTPase that binds both GDP and GTP, with rapid nucleotide exchange. Plays a role in 16S rRNA processing and 30S ribosomal subunit biogenesis and possibly also in cell cycle regulation and energy metabolism.</text>
</comment>
<dbReference type="SUPFAM" id="SSF52540">
    <property type="entry name" value="P-loop containing nucleoside triphosphate hydrolases"/>
    <property type="match status" value="1"/>
</dbReference>
<keyword evidence="6" id="KW-1003">Cell membrane</keyword>
<keyword evidence="3 6" id="KW-0547">Nucleotide-binding</keyword>
<name>G9PD10_9ACTO</name>
<organism evidence="12 13">
    <name type="scientific">Actinomyces graevenitzii C83</name>
    <dbReference type="NCBI Taxonomy" id="435830"/>
    <lineage>
        <taxon>Bacteria</taxon>
        <taxon>Bacillati</taxon>
        <taxon>Actinomycetota</taxon>
        <taxon>Actinomycetes</taxon>
        <taxon>Actinomycetales</taxon>
        <taxon>Actinomycetaceae</taxon>
        <taxon>Actinomyces</taxon>
    </lineage>
</organism>
<keyword evidence="6" id="KW-0963">Cytoplasm</keyword>
<evidence type="ECO:0000256" key="7">
    <source>
        <dbReference type="PROSITE-ProRule" id="PRU01050"/>
    </source>
</evidence>
<keyword evidence="6" id="KW-0699">rRNA-binding</keyword>
<keyword evidence="4 6" id="KW-0694">RNA-binding</keyword>
<feature type="region of interest" description="Disordered" evidence="9">
    <location>
        <begin position="1"/>
        <end position="33"/>
    </location>
</feature>
<dbReference type="EMBL" id="ACRN01000001">
    <property type="protein sequence ID" value="EHM89624.1"/>
    <property type="molecule type" value="Genomic_DNA"/>
</dbReference>
<dbReference type="FunFam" id="3.40.50.300:FF:000094">
    <property type="entry name" value="GTPase Era"/>
    <property type="match status" value="1"/>
</dbReference>
<keyword evidence="6" id="KW-0690">Ribosome biogenesis</keyword>
<dbReference type="GO" id="GO:0005525">
    <property type="term" value="F:GTP binding"/>
    <property type="evidence" value="ECO:0007669"/>
    <property type="project" value="UniProtKB-UniRule"/>
</dbReference>
<gene>
    <name evidence="6" type="primary">era</name>
    <name evidence="12" type="ORF">HMPREF0045_00289</name>
</gene>
<comment type="caution">
    <text evidence="12">The sequence shown here is derived from an EMBL/GenBank/DDBJ whole genome shotgun (WGS) entry which is preliminary data.</text>
</comment>
<evidence type="ECO:0000256" key="4">
    <source>
        <dbReference type="ARBA" id="ARBA00022884"/>
    </source>
</evidence>
<comment type="subcellular location">
    <subcellularLocation>
        <location evidence="6">Cytoplasm</location>
    </subcellularLocation>
    <subcellularLocation>
        <location evidence="6">Cell membrane</location>
        <topology evidence="6">Peripheral membrane protein</topology>
    </subcellularLocation>
</comment>
<dbReference type="Pfam" id="PF07650">
    <property type="entry name" value="KH_2"/>
    <property type="match status" value="1"/>
</dbReference>
<dbReference type="OrthoDB" id="9805918at2"/>
<evidence type="ECO:0000313" key="12">
    <source>
        <dbReference type="EMBL" id="EHM89624.1"/>
    </source>
</evidence>
<evidence type="ECO:0000259" key="11">
    <source>
        <dbReference type="PROSITE" id="PS51713"/>
    </source>
</evidence>
<keyword evidence="13" id="KW-1185">Reference proteome</keyword>
<dbReference type="HAMAP" id="MF_00367">
    <property type="entry name" value="GTPase_Era"/>
    <property type="match status" value="1"/>
</dbReference>
<dbReference type="STRING" id="435830.HMPREF0045_00289"/>
<keyword evidence="6" id="KW-0472">Membrane</keyword>
<dbReference type="Proteomes" id="UP000003822">
    <property type="component" value="Unassembled WGS sequence"/>
</dbReference>
<dbReference type="GO" id="GO:0043024">
    <property type="term" value="F:ribosomal small subunit binding"/>
    <property type="evidence" value="ECO:0007669"/>
    <property type="project" value="TreeGrafter"/>
</dbReference>
<sequence>MTKAAPGHEELAAQEPDAEELGSQEEFDAAQPDEIDAQMADFAAEFGLSDLPEPEAIEMPETDPEFRAGFACLVGRPNAGKSTLTNALVGTKVAITSMRPQTTRHNVRGVVNLPQAQLVLVDTPGLHRPRTLLGKRLNDMVRETLADVDVVAFCIPADEKIGPGDRFIARDLADLRVPVVAVVTKADKVSKKALAMQLLAVHELGQWAQIVPVSAVGGIQVNTLAEVLSSYLPHGPQLYPTGEITDEPRDVMIAELVREAALEGVRDELPHSLAVVVDEVMDPEVDEGAYKGGGKLQVRVSLVVERDSQKAIIIGKGGSRLKHVGMRSRREIEAYLGRKIYLDLHVRTAKDWQQDPKQLGKLGF</sequence>
<dbReference type="Gene3D" id="3.40.50.300">
    <property type="entry name" value="P-loop containing nucleotide triphosphate hydrolases"/>
    <property type="match status" value="1"/>
</dbReference>
<evidence type="ECO:0000256" key="8">
    <source>
        <dbReference type="RuleBase" id="RU003761"/>
    </source>
</evidence>
<dbReference type="HOGENOM" id="CLU_038009_0_2_11"/>
<accession>G9PD10</accession>
<dbReference type="NCBIfam" id="TIGR00436">
    <property type="entry name" value="era"/>
    <property type="match status" value="1"/>
</dbReference>
<dbReference type="InterPro" id="IPR004044">
    <property type="entry name" value="KH_dom_type_2"/>
</dbReference>
<dbReference type="InterPro" id="IPR009019">
    <property type="entry name" value="KH_sf_prok-type"/>
</dbReference>
<evidence type="ECO:0000256" key="2">
    <source>
        <dbReference type="ARBA" id="ARBA00020484"/>
    </source>
</evidence>
<feature type="binding site" evidence="6">
    <location>
        <begin position="75"/>
        <end position="82"/>
    </location>
    <ligand>
        <name>GTP</name>
        <dbReference type="ChEBI" id="CHEBI:37565"/>
    </ligand>
</feature>
<feature type="domain" description="KH type-2" evidence="10">
    <location>
        <begin position="265"/>
        <end position="350"/>
    </location>
</feature>
<dbReference type="InterPro" id="IPR015946">
    <property type="entry name" value="KH_dom-like_a/b"/>
</dbReference>
<evidence type="ECO:0000313" key="13">
    <source>
        <dbReference type="Proteomes" id="UP000003822"/>
    </source>
</evidence>
<protein>
    <recommendedName>
        <fullName evidence="2 6">GTPase Era</fullName>
    </recommendedName>
</protein>
<dbReference type="NCBIfam" id="TIGR00231">
    <property type="entry name" value="small_GTP"/>
    <property type="match status" value="1"/>
</dbReference>
<dbReference type="NCBIfam" id="NF000908">
    <property type="entry name" value="PRK00089.1"/>
    <property type="match status" value="1"/>
</dbReference>
<feature type="domain" description="Era-type G" evidence="11">
    <location>
        <begin position="67"/>
        <end position="234"/>
    </location>
</feature>